<dbReference type="InterPro" id="IPR044746">
    <property type="entry name" value="ABCC_6TM_D1"/>
</dbReference>
<dbReference type="FunFam" id="3.40.50.300:FF:000163">
    <property type="entry name" value="Multidrug resistance-associated protein member 4"/>
    <property type="match status" value="1"/>
</dbReference>
<dbReference type="PROSITE" id="PS50929">
    <property type="entry name" value="ABC_TM1F"/>
    <property type="match status" value="2"/>
</dbReference>
<evidence type="ECO:0000256" key="5">
    <source>
        <dbReference type="ARBA" id="ARBA00022692"/>
    </source>
</evidence>
<protein>
    <recommendedName>
        <fullName evidence="3">ABC-type xenobiotic transporter</fullName>
        <ecNumber evidence="3">7.6.2.2</ecNumber>
    </recommendedName>
</protein>
<evidence type="ECO:0000259" key="13">
    <source>
        <dbReference type="PROSITE" id="PS50929"/>
    </source>
</evidence>
<dbReference type="InterPro" id="IPR017871">
    <property type="entry name" value="ABC_transporter-like_CS"/>
</dbReference>
<dbReference type="SUPFAM" id="SSF90123">
    <property type="entry name" value="ABC transporter transmembrane region"/>
    <property type="match status" value="2"/>
</dbReference>
<dbReference type="InterPro" id="IPR050173">
    <property type="entry name" value="ABC_transporter_C-like"/>
</dbReference>
<evidence type="ECO:0000313" key="15">
    <source>
        <dbReference type="Proteomes" id="UP000428333"/>
    </source>
</evidence>
<dbReference type="EC" id="7.6.2.2" evidence="3"/>
<keyword evidence="8 11" id="KW-1133">Transmembrane helix</keyword>
<gene>
    <name evidence="14" type="ORF">C3L33_16103</name>
</gene>
<dbReference type="InterPro" id="IPR011527">
    <property type="entry name" value="ABC1_TM_dom"/>
</dbReference>
<feature type="transmembrane region" description="Helical" evidence="11">
    <location>
        <begin position="146"/>
        <end position="168"/>
    </location>
</feature>
<evidence type="ECO:0000256" key="2">
    <source>
        <dbReference type="ARBA" id="ARBA00009726"/>
    </source>
</evidence>
<feature type="transmembrane region" description="Helical" evidence="11">
    <location>
        <begin position="913"/>
        <end position="932"/>
    </location>
</feature>
<keyword evidence="9 11" id="KW-0472">Membrane</keyword>
<dbReference type="EMBL" id="QEFC01002465">
    <property type="protein sequence ID" value="KAE9451986.1"/>
    <property type="molecule type" value="Genomic_DNA"/>
</dbReference>
<evidence type="ECO:0000256" key="10">
    <source>
        <dbReference type="ARBA" id="ARBA00034018"/>
    </source>
</evidence>
<feature type="transmembrane region" description="Helical" evidence="11">
    <location>
        <begin position="180"/>
        <end position="199"/>
    </location>
</feature>
<feature type="transmembrane region" description="Helical" evidence="11">
    <location>
        <begin position="114"/>
        <end position="134"/>
    </location>
</feature>
<dbReference type="PANTHER" id="PTHR24223">
    <property type="entry name" value="ATP-BINDING CASSETTE SUB-FAMILY C"/>
    <property type="match status" value="1"/>
</dbReference>
<comment type="similarity">
    <text evidence="2">Belongs to the ABC transporter superfamily. ABCC family. Conjugate transporter (TC 3.A.1.208) subfamily.</text>
</comment>
<dbReference type="Pfam" id="PF00664">
    <property type="entry name" value="ABC_membrane"/>
    <property type="match status" value="2"/>
</dbReference>
<feature type="transmembrane region" description="Helical" evidence="11">
    <location>
        <begin position="304"/>
        <end position="326"/>
    </location>
</feature>
<dbReference type="GO" id="GO:0008559">
    <property type="term" value="F:ABC-type xenobiotic transporter activity"/>
    <property type="evidence" value="ECO:0007669"/>
    <property type="project" value="UniProtKB-EC"/>
</dbReference>
<proteinExistence type="inferred from homology"/>
<dbReference type="Gene3D" id="3.40.50.300">
    <property type="entry name" value="P-loop containing nucleotide triphosphate hydrolases"/>
    <property type="match status" value="2"/>
</dbReference>
<dbReference type="InterPro" id="IPR044726">
    <property type="entry name" value="ABCC_6TM_D2"/>
</dbReference>
<feature type="transmembrane region" description="Helical" evidence="11">
    <location>
        <begin position="419"/>
        <end position="439"/>
    </location>
</feature>
<feature type="transmembrane region" description="Helical" evidence="11">
    <location>
        <begin position="944"/>
        <end position="963"/>
    </location>
</feature>
<dbReference type="Pfam" id="PF24358">
    <property type="entry name" value="ABCC10_N"/>
    <property type="match status" value="1"/>
</dbReference>
<dbReference type="CDD" id="cd03244">
    <property type="entry name" value="ABCC_MRP_domain2"/>
    <property type="match status" value="1"/>
</dbReference>
<keyword evidence="15" id="KW-1185">Reference proteome</keyword>
<dbReference type="InterPro" id="IPR056228">
    <property type="entry name" value="ABCC10-like_N"/>
</dbReference>
<dbReference type="OrthoDB" id="6500128at2759"/>
<feature type="transmembrane region" description="Helical" evidence="11">
    <location>
        <begin position="80"/>
        <end position="102"/>
    </location>
</feature>
<evidence type="ECO:0000313" key="14">
    <source>
        <dbReference type="EMBL" id="KAE9451986.1"/>
    </source>
</evidence>
<accession>A0A6A4KW33</accession>
<dbReference type="Proteomes" id="UP000428333">
    <property type="component" value="Linkage Group LG09"/>
</dbReference>
<feature type="transmembrane region" description="Helical" evidence="11">
    <location>
        <begin position="1069"/>
        <end position="1091"/>
    </location>
</feature>
<dbReference type="FunFam" id="3.40.50.300:FF:000997">
    <property type="entry name" value="Multidrug resistance-associated protein 1"/>
    <property type="match status" value="1"/>
</dbReference>
<feature type="domain" description="ABC transmembrane type-1" evidence="13">
    <location>
        <begin position="944"/>
        <end position="1093"/>
    </location>
</feature>
<dbReference type="Gene3D" id="1.20.1560.10">
    <property type="entry name" value="ABC transporter type 1, transmembrane domain"/>
    <property type="match status" value="2"/>
</dbReference>
<feature type="domain" description="ABC transporter" evidence="12">
    <location>
        <begin position="1173"/>
        <end position="1376"/>
    </location>
</feature>
<evidence type="ECO:0000256" key="1">
    <source>
        <dbReference type="ARBA" id="ARBA00004141"/>
    </source>
</evidence>
<evidence type="ECO:0000256" key="11">
    <source>
        <dbReference type="SAM" id="Phobius"/>
    </source>
</evidence>
<evidence type="ECO:0000256" key="6">
    <source>
        <dbReference type="ARBA" id="ARBA00022741"/>
    </source>
</evidence>
<keyword evidence="4" id="KW-0813">Transport</keyword>
<dbReference type="SUPFAM" id="SSF52540">
    <property type="entry name" value="P-loop containing nucleoside triphosphate hydrolases"/>
    <property type="match status" value="2"/>
</dbReference>
<feature type="domain" description="ABC transmembrane type-1" evidence="13">
    <location>
        <begin position="306"/>
        <end position="586"/>
    </location>
</feature>
<evidence type="ECO:0000256" key="7">
    <source>
        <dbReference type="ARBA" id="ARBA00022840"/>
    </source>
</evidence>
<evidence type="ECO:0000256" key="9">
    <source>
        <dbReference type="ARBA" id="ARBA00023136"/>
    </source>
</evidence>
<keyword evidence="5 11" id="KW-0812">Transmembrane</keyword>
<keyword evidence="7" id="KW-0067">ATP-binding</keyword>
<reference evidence="14 15" key="1">
    <citation type="journal article" date="2019" name="Genome Biol. Evol.">
        <title>The Rhododendron genome and chromosomal organization provide insight into shared whole-genome duplications across the heath family (Ericaceae).</title>
        <authorList>
            <person name="Soza V.L."/>
            <person name="Lindsley D."/>
            <person name="Waalkes A."/>
            <person name="Ramage E."/>
            <person name="Patwardhan R.P."/>
            <person name="Burton J.N."/>
            <person name="Adey A."/>
            <person name="Kumar A."/>
            <person name="Qiu R."/>
            <person name="Shendure J."/>
            <person name="Hall B."/>
        </authorList>
    </citation>
    <scope>NUCLEOTIDE SEQUENCE [LARGE SCALE GENOMIC DNA]</scope>
    <source>
        <strain evidence="14">RSF 1966-606</strain>
    </source>
</reference>
<feature type="transmembrane region" description="Helical" evidence="11">
    <location>
        <begin position="1103"/>
        <end position="1126"/>
    </location>
</feature>
<evidence type="ECO:0000259" key="12">
    <source>
        <dbReference type="PROSITE" id="PS50893"/>
    </source>
</evidence>
<organism evidence="14 15">
    <name type="scientific">Rhododendron williamsianum</name>
    <dbReference type="NCBI Taxonomy" id="262921"/>
    <lineage>
        <taxon>Eukaryota</taxon>
        <taxon>Viridiplantae</taxon>
        <taxon>Streptophyta</taxon>
        <taxon>Embryophyta</taxon>
        <taxon>Tracheophyta</taxon>
        <taxon>Spermatophyta</taxon>
        <taxon>Magnoliopsida</taxon>
        <taxon>eudicotyledons</taxon>
        <taxon>Gunneridae</taxon>
        <taxon>Pentapetalae</taxon>
        <taxon>asterids</taxon>
        <taxon>Ericales</taxon>
        <taxon>Ericaceae</taxon>
        <taxon>Ericoideae</taxon>
        <taxon>Rhodoreae</taxon>
        <taxon>Rhododendron</taxon>
    </lineage>
</organism>
<keyword evidence="6" id="KW-0547">Nucleotide-binding</keyword>
<dbReference type="InterPro" id="IPR003439">
    <property type="entry name" value="ABC_transporter-like_ATP-bd"/>
</dbReference>
<comment type="catalytic activity">
    <reaction evidence="10">
        <text>ATP + H2O + xenobioticSide 1 = ADP + phosphate + xenobioticSide 2.</text>
        <dbReference type="EC" id="7.6.2.2"/>
    </reaction>
</comment>
<dbReference type="PROSITE" id="PS00211">
    <property type="entry name" value="ABC_TRANSPORTER_1"/>
    <property type="match status" value="1"/>
</dbReference>
<dbReference type="GO" id="GO:0016020">
    <property type="term" value="C:membrane"/>
    <property type="evidence" value="ECO:0007669"/>
    <property type="project" value="UniProtKB-SubCell"/>
</dbReference>
<dbReference type="FunFam" id="1.20.1560.10:FF:000003">
    <property type="entry name" value="ABC transporter C family member 10"/>
    <property type="match status" value="1"/>
</dbReference>
<feature type="non-terminal residue" evidence="14">
    <location>
        <position position="1"/>
    </location>
</feature>
<dbReference type="CDD" id="cd03250">
    <property type="entry name" value="ABCC_MRP_domain1"/>
    <property type="match status" value="1"/>
</dbReference>
<dbReference type="InterPro" id="IPR036640">
    <property type="entry name" value="ABC1_TM_sf"/>
</dbReference>
<dbReference type="PANTHER" id="PTHR24223:SF263">
    <property type="entry name" value="ABC-TYPE XENOBIOTIC TRANSPORTER"/>
    <property type="match status" value="1"/>
</dbReference>
<feature type="transmembrane region" description="Helical" evidence="11">
    <location>
        <begin position="528"/>
        <end position="551"/>
    </location>
</feature>
<dbReference type="CDD" id="cd18579">
    <property type="entry name" value="ABC_6TM_ABCC_D1"/>
    <property type="match status" value="1"/>
</dbReference>
<comment type="caution">
    <text evidence="14">The sequence shown here is derived from an EMBL/GenBank/DDBJ whole genome shotgun (WGS) entry which is preliminary data.</text>
</comment>
<dbReference type="GO" id="GO:0005524">
    <property type="term" value="F:ATP binding"/>
    <property type="evidence" value="ECO:0007669"/>
    <property type="project" value="UniProtKB-KW"/>
</dbReference>
<dbReference type="InterPro" id="IPR027417">
    <property type="entry name" value="P-loop_NTPase"/>
</dbReference>
<name>A0A6A4KW33_9ERIC</name>
<evidence type="ECO:0000256" key="8">
    <source>
        <dbReference type="ARBA" id="ARBA00022989"/>
    </source>
</evidence>
<feature type="transmembrane region" description="Helical" evidence="11">
    <location>
        <begin position="446"/>
        <end position="464"/>
    </location>
</feature>
<comment type="subcellular location">
    <subcellularLocation>
        <location evidence="1">Membrane</location>
        <topology evidence="1">Multi-pass membrane protein</topology>
    </subcellularLocation>
</comment>
<dbReference type="SMART" id="SM00382">
    <property type="entry name" value="AAA"/>
    <property type="match status" value="2"/>
</dbReference>
<feature type="domain" description="ABC transporter" evidence="12">
    <location>
        <begin position="623"/>
        <end position="845"/>
    </location>
</feature>
<evidence type="ECO:0000256" key="3">
    <source>
        <dbReference type="ARBA" id="ARBA00012191"/>
    </source>
</evidence>
<dbReference type="CDD" id="cd18580">
    <property type="entry name" value="ABC_6TM_ABCC_D2"/>
    <property type="match status" value="1"/>
</dbReference>
<dbReference type="Pfam" id="PF00005">
    <property type="entry name" value="ABC_tran"/>
    <property type="match status" value="2"/>
</dbReference>
<feature type="transmembrane region" description="Helical" evidence="11">
    <location>
        <begin position="975"/>
        <end position="999"/>
    </location>
</feature>
<dbReference type="GO" id="GO:0016887">
    <property type="term" value="F:ATP hydrolysis activity"/>
    <property type="evidence" value="ECO:0007669"/>
    <property type="project" value="InterPro"/>
</dbReference>
<dbReference type="PROSITE" id="PS50893">
    <property type="entry name" value="ABC_TRANSPORTER_2"/>
    <property type="match status" value="2"/>
</dbReference>
<sequence>MDEGPWTIFGGISVYLYEFGNNYKYGVSPIIDPSSQTNHALVISIDIIVMFICLLTIIYKPSSRKTVALPDSKQYSTLRVSSAILNVGLGLVYFGLGIWIVVEKLISEDNVIPLHEWLTVLLHGFTWLFLGITVSLRRQQYPHIMTIRLCSVLAFLFSGFLCIPSIWVSTVDKVVSVKCVLDMLSFPGAILLLFCAFGAQKYAESNIGALYKPLKGESADSGNETITPFAEARFLSRMSFWWLNPLLKKGKEKVLEDKDIPKLRHKDRAETCYFTFMEKLSKQNEKGTPNTSVLKTLFLWQWKAILVSGFFALIKVLTLAIGPLFLKAFILVAEGKETFKYEGWALTAGLLLGKCFESVSERQWNFRTRLIGLQIRSLLTAAIYQKQLKLSNAAKTGHSPGQITNYVTVDAYRIGEFPYWFHQIWVIGLQIFLSFLVIYYAMGMAAIAAVVVIVLTVFGNYPVAKLQHKYLSKLMVAQDRRLKAMAEAVTNMKVLKLYAWETHFKNEVEKIRSEESNYISAILSQRGYYMVLFWVSPIIVSAATFSACYLLRIPLNATNVFTFLATFRILSEPIRLIPDVGAVFIEANVSFSRVMKFLDAPELESRDIKKTSVAKGLNQSIFISTTRISWDSSSLKPTLNDVNLVVQCGEKIAVCGEVGSGKSTLIAAILGEVPDIHGRVSRSIRKDRLCFSDSMDPNGTIQENILFGSTMDQHRYQEVLEKCSLNKDLEMLPFGDCTIIGERGVNLSGGQKQRVQLARALYQDADIYLLDDPFSAVDAHTATNLFNEYVMGALARKTVLLVTHQVDFLPAFDSILLMAEGKIVEAATYDHLLASSQQFQNLVNAHKVTSGSELQSQYGFQKPKTPKEEIQKIYTEQHLRESMGDQLIKEEERETGDTGLKPYKQYLNQSKGFLYLFLSIISHFIFIVGQFVQSLWLAANLQDSSVSSDMSIVDLVLAFTFTWSTGTTMNTYCIFGVLAFLTWPILFVILPMVYITIILQRFYFASAKELTRIDGTTKSSVASHLAESVAGAVTIRAFGEEDRFFSENLQRIDANASAFFHNFSANEWLIQRLEILCAIILSCSALGMTLISSDASESGHKSIFLVIYWNGLSYGLSLNIFVVASVQNQCTMSNSIIAIERLEQYMHIPSEAPEIIEGNRPALHWPVVGKVEIRDLKVRYRPNSPLVLRGISCIFEGGDKIGIVGRTGSGKTTLISSLFRLVEPTEGSIIIDDINISTLGLHDLRSHFGVIPQDPTLFSGSVRYNLDPLMEHTDKEIWELREAVQVKEKGLSSLVVQDGSNWSMGQRQLFCLGRALLRRRKILVLDEATASIDNATDSLIQKTIRTEFADCTVITVAHRIPTVMDCTMVLSISDGE</sequence>
<evidence type="ECO:0000256" key="4">
    <source>
        <dbReference type="ARBA" id="ARBA00022448"/>
    </source>
</evidence>
<dbReference type="InterPro" id="IPR003593">
    <property type="entry name" value="AAA+_ATPase"/>
</dbReference>
<feature type="transmembrane region" description="Helical" evidence="11">
    <location>
        <begin position="39"/>
        <end position="59"/>
    </location>
</feature>